<organism evidence="1 2">
    <name type="scientific">Nephila pilipes</name>
    <name type="common">Giant wood spider</name>
    <name type="synonym">Nephila maculata</name>
    <dbReference type="NCBI Taxonomy" id="299642"/>
    <lineage>
        <taxon>Eukaryota</taxon>
        <taxon>Metazoa</taxon>
        <taxon>Ecdysozoa</taxon>
        <taxon>Arthropoda</taxon>
        <taxon>Chelicerata</taxon>
        <taxon>Arachnida</taxon>
        <taxon>Araneae</taxon>
        <taxon>Araneomorphae</taxon>
        <taxon>Entelegynae</taxon>
        <taxon>Araneoidea</taxon>
        <taxon>Nephilidae</taxon>
        <taxon>Nephila</taxon>
    </lineage>
</organism>
<dbReference type="EMBL" id="BMAW01029316">
    <property type="protein sequence ID" value="GFU11455.1"/>
    <property type="molecule type" value="Genomic_DNA"/>
</dbReference>
<protein>
    <submittedName>
        <fullName evidence="1">Uncharacterized protein</fullName>
    </submittedName>
</protein>
<name>A0A8X6Q8D9_NEPPI</name>
<dbReference type="PROSITE" id="PS51257">
    <property type="entry name" value="PROKAR_LIPOPROTEIN"/>
    <property type="match status" value="1"/>
</dbReference>
<gene>
    <name evidence="1" type="ORF">NPIL_221691</name>
</gene>
<dbReference type="Proteomes" id="UP000887013">
    <property type="component" value="Unassembled WGS sequence"/>
</dbReference>
<accession>A0A8X6Q8D9</accession>
<sequence>MQKDVYTPPLFLQSPIVVTFACRKIDQRSVTKKAIVHDTPPQVDPDFFLRQTSHAEKKRPTLSKQECPKCLLASQPDSQQWKCSTLQRVHTFFVSLSTTVGKE</sequence>
<proteinExistence type="predicted"/>
<comment type="caution">
    <text evidence="1">The sequence shown here is derived from an EMBL/GenBank/DDBJ whole genome shotgun (WGS) entry which is preliminary data.</text>
</comment>
<evidence type="ECO:0000313" key="1">
    <source>
        <dbReference type="EMBL" id="GFU11455.1"/>
    </source>
</evidence>
<keyword evidence="2" id="KW-1185">Reference proteome</keyword>
<reference evidence="1" key="1">
    <citation type="submission" date="2020-08" db="EMBL/GenBank/DDBJ databases">
        <title>Multicomponent nature underlies the extraordinary mechanical properties of spider dragline silk.</title>
        <authorList>
            <person name="Kono N."/>
            <person name="Nakamura H."/>
            <person name="Mori M."/>
            <person name="Yoshida Y."/>
            <person name="Ohtoshi R."/>
            <person name="Malay A.D."/>
            <person name="Moran D.A.P."/>
            <person name="Tomita M."/>
            <person name="Numata K."/>
            <person name="Arakawa K."/>
        </authorList>
    </citation>
    <scope>NUCLEOTIDE SEQUENCE</scope>
</reference>
<dbReference type="AlphaFoldDB" id="A0A8X6Q8D9"/>
<evidence type="ECO:0000313" key="2">
    <source>
        <dbReference type="Proteomes" id="UP000887013"/>
    </source>
</evidence>